<reference evidence="1" key="1">
    <citation type="journal article" date="2021" name="New Phytol.">
        <title>Evolutionary innovations through gain and loss of genes in the ectomycorrhizal Boletales.</title>
        <authorList>
            <person name="Wu G."/>
            <person name="Miyauchi S."/>
            <person name="Morin E."/>
            <person name="Kuo A."/>
            <person name="Drula E."/>
            <person name="Varga T."/>
            <person name="Kohler A."/>
            <person name="Feng B."/>
            <person name="Cao Y."/>
            <person name="Lipzen A."/>
            <person name="Daum C."/>
            <person name="Hundley H."/>
            <person name="Pangilinan J."/>
            <person name="Johnson J."/>
            <person name="Barry K."/>
            <person name="LaButti K."/>
            <person name="Ng V."/>
            <person name="Ahrendt S."/>
            <person name="Min B."/>
            <person name="Choi I.G."/>
            <person name="Park H."/>
            <person name="Plett J.M."/>
            <person name="Magnuson J."/>
            <person name="Spatafora J.W."/>
            <person name="Nagy L.G."/>
            <person name="Henrissat B."/>
            <person name="Grigoriev I.V."/>
            <person name="Yang Z.L."/>
            <person name="Xu J."/>
            <person name="Martin F.M."/>
        </authorList>
    </citation>
    <scope>NUCLEOTIDE SEQUENCE</scope>
    <source>
        <strain evidence="1">ATCC 28755</strain>
    </source>
</reference>
<proteinExistence type="predicted"/>
<evidence type="ECO:0000313" key="2">
    <source>
        <dbReference type="Proteomes" id="UP000790377"/>
    </source>
</evidence>
<gene>
    <name evidence="1" type="ORF">BJ138DRAFT_1182864</name>
</gene>
<dbReference type="EMBL" id="MU267974">
    <property type="protein sequence ID" value="KAH7906797.1"/>
    <property type="molecule type" value="Genomic_DNA"/>
</dbReference>
<accession>A0ACB8A281</accession>
<name>A0ACB8A281_9AGAM</name>
<sequence length="174" mass="19809">MLCRSTQHMDPTSTRPFFQFESASNVNIANKCVRKVLVDPKAGVQQIVAGIRWSARDCAAAIVDKHGSSYIRPFLQLYQVSNIPEQRIAEARDSLLYRDTHRRVGRHATVPREVIAAPFRTYQWVTVASSWTSRRHFSSFPRPPPPICLVTDKTVNSCKVYSSSPYQNDTKQLQ</sequence>
<organism evidence="1 2">
    <name type="scientific">Hygrophoropsis aurantiaca</name>
    <dbReference type="NCBI Taxonomy" id="72124"/>
    <lineage>
        <taxon>Eukaryota</taxon>
        <taxon>Fungi</taxon>
        <taxon>Dikarya</taxon>
        <taxon>Basidiomycota</taxon>
        <taxon>Agaricomycotina</taxon>
        <taxon>Agaricomycetes</taxon>
        <taxon>Agaricomycetidae</taxon>
        <taxon>Boletales</taxon>
        <taxon>Coniophorineae</taxon>
        <taxon>Hygrophoropsidaceae</taxon>
        <taxon>Hygrophoropsis</taxon>
    </lineage>
</organism>
<dbReference type="Proteomes" id="UP000790377">
    <property type="component" value="Unassembled WGS sequence"/>
</dbReference>
<comment type="caution">
    <text evidence="1">The sequence shown here is derived from an EMBL/GenBank/DDBJ whole genome shotgun (WGS) entry which is preliminary data.</text>
</comment>
<evidence type="ECO:0000313" key="1">
    <source>
        <dbReference type="EMBL" id="KAH7906797.1"/>
    </source>
</evidence>
<keyword evidence="2" id="KW-1185">Reference proteome</keyword>
<protein>
    <submittedName>
        <fullName evidence="1">Uncharacterized protein</fullName>
    </submittedName>
</protein>